<protein>
    <submittedName>
        <fullName evidence="3">F-box protein VBF-like</fullName>
    </submittedName>
</protein>
<evidence type="ECO:0000313" key="3">
    <source>
        <dbReference type="RefSeq" id="XP_027107864.1"/>
    </source>
</evidence>
<dbReference type="Gene3D" id="1.20.1280.50">
    <property type="match status" value="1"/>
</dbReference>
<evidence type="ECO:0000259" key="1">
    <source>
        <dbReference type="PROSITE" id="PS50181"/>
    </source>
</evidence>
<organism evidence="2 3">
    <name type="scientific">Coffea arabica</name>
    <name type="common">Arabian coffee</name>
    <dbReference type="NCBI Taxonomy" id="13443"/>
    <lineage>
        <taxon>Eukaryota</taxon>
        <taxon>Viridiplantae</taxon>
        <taxon>Streptophyta</taxon>
        <taxon>Embryophyta</taxon>
        <taxon>Tracheophyta</taxon>
        <taxon>Spermatophyta</taxon>
        <taxon>Magnoliopsida</taxon>
        <taxon>eudicotyledons</taxon>
        <taxon>Gunneridae</taxon>
        <taxon>Pentapetalae</taxon>
        <taxon>asterids</taxon>
        <taxon>lamiids</taxon>
        <taxon>Gentianales</taxon>
        <taxon>Rubiaceae</taxon>
        <taxon>Ixoroideae</taxon>
        <taxon>Gardenieae complex</taxon>
        <taxon>Bertiereae - Coffeeae clade</taxon>
        <taxon>Coffeeae</taxon>
        <taxon>Coffea</taxon>
    </lineage>
</organism>
<accession>A0A6P6VXN2</accession>
<proteinExistence type="predicted"/>
<evidence type="ECO:0000313" key="2">
    <source>
        <dbReference type="Proteomes" id="UP001652660"/>
    </source>
</evidence>
<dbReference type="InterPro" id="IPR025886">
    <property type="entry name" value="PP2-like"/>
</dbReference>
<dbReference type="PROSITE" id="PS50181">
    <property type="entry name" value="FBOX"/>
    <property type="match status" value="1"/>
</dbReference>
<keyword evidence="2" id="KW-1185">Reference proteome</keyword>
<feature type="domain" description="F-box" evidence="1">
    <location>
        <begin position="3"/>
        <end position="49"/>
    </location>
</feature>
<gene>
    <name evidence="3" type="primary">LOC113727740</name>
</gene>
<reference evidence="3" key="2">
    <citation type="submission" date="2025-08" db="UniProtKB">
        <authorList>
            <consortium name="RefSeq"/>
        </authorList>
    </citation>
    <scope>IDENTIFICATION</scope>
    <source>
        <tissue evidence="3">Leaves</tissue>
    </source>
</reference>
<name>A0A6P6VXN2_COFAR</name>
<sequence>MSQLDFNMLPEDCASTICSLTSPEDACRLSMVSSSFRSAAGSDLVWERFLPSDYRDILARTLKPLKFSSKKELFFLFSESILLDGGKQSFALEKSSGRKSFTLSARELSILHGNESNHWCWKSLTESRFAEAAELKTTNRIEIEGKIRTQMLSPNTTYGAHLIMKISSQSFGLDSIPSEISVNVGDNVVTNTACLRPKDETKQQMQSLFCANRMQMLKMRVNEGDERLPVERKDGWMEIHLGEFFSGEVDEEITMSLMEIKGHQFKGGLIIEGIEVRPKN</sequence>
<dbReference type="SUPFAM" id="SSF81383">
    <property type="entry name" value="F-box domain"/>
    <property type="match status" value="1"/>
</dbReference>
<dbReference type="Pfam" id="PF12937">
    <property type="entry name" value="F-box-like"/>
    <property type="match status" value="1"/>
</dbReference>
<dbReference type="SMART" id="SM00256">
    <property type="entry name" value="FBOX"/>
    <property type="match status" value="1"/>
</dbReference>
<reference evidence="2" key="1">
    <citation type="journal article" date="2025" name="Foods">
        <title>Unveiling the Microbial Signatures of Arabica Coffee Cherries: Insights into Ripeness Specific Diversity, Functional Traits, and Implications for Quality and Safety.</title>
        <authorList>
            <consortium name="RefSeq"/>
            <person name="Tenea G.N."/>
            <person name="Cifuentes V."/>
            <person name="Reyes P."/>
            <person name="Cevallos-Vallejos M."/>
        </authorList>
    </citation>
    <scope>NUCLEOTIDE SEQUENCE [LARGE SCALE GENOMIC DNA]</scope>
</reference>
<dbReference type="Proteomes" id="UP001652660">
    <property type="component" value="Chromosome 2c"/>
</dbReference>
<dbReference type="InterPro" id="IPR001810">
    <property type="entry name" value="F-box_dom"/>
</dbReference>
<dbReference type="GeneID" id="113727740"/>
<dbReference type="InterPro" id="IPR036047">
    <property type="entry name" value="F-box-like_dom_sf"/>
</dbReference>
<dbReference type="AlphaFoldDB" id="A0A6P6VXN2"/>
<dbReference type="PANTHER" id="PTHR32278">
    <property type="entry name" value="F-BOX DOMAIN-CONTAINING PROTEIN"/>
    <property type="match status" value="1"/>
</dbReference>
<dbReference type="RefSeq" id="XP_027107864.1">
    <property type="nucleotide sequence ID" value="XM_027252063.2"/>
</dbReference>
<dbReference type="Pfam" id="PF14299">
    <property type="entry name" value="PP2"/>
    <property type="match status" value="1"/>
</dbReference>
<dbReference type="PANTHER" id="PTHR32278:SF15">
    <property type="entry name" value="F-BOX PROTEIN PP2-B13-RELATED"/>
    <property type="match status" value="1"/>
</dbReference>
<dbReference type="CDD" id="cd22162">
    <property type="entry name" value="F-box_AtSKIP3-like"/>
    <property type="match status" value="1"/>
</dbReference>
<dbReference type="OrthoDB" id="1918565at2759"/>